<dbReference type="Proteomes" id="UP001307849">
    <property type="component" value="Unassembled WGS sequence"/>
</dbReference>
<name>A0AAN8NYK4_9PEZI</name>
<proteinExistence type="predicted"/>
<dbReference type="AlphaFoldDB" id="A0AAN8NYK4"/>
<protein>
    <recommendedName>
        <fullName evidence="4">Myb-like domain-containing protein</fullName>
    </recommendedName>
</protein>
<feature type="region of interest" description="Disordered" evidence="1">
    <location>
        <begin position="49"/>
        <end position="120"/>
    </location>
</feature>
<comment type="caution">
    <text evidence="2">The sequence shown here is derived from an EMBL/GenBank/DDBJ whole genome shotgun (WGS) entry which is preliminary data.</text>
</comment>
<reference evidence="2 3" key="1">
    <citation type="submission" date="2019-10" db="EMBL/GenBank/DDBJ databases">
        <authorList>
            <person name="Palmer J.M."/>
        </authorList>
    </citation>
    <scope>NUCLEOTIDE SEQUENCE [LARGE SCALE GENOMIC DNA]</scope>
    <source>
        <strain evidence="2 3">TWF506</strain>
    </source>
</reference>
<gene>
    <name evidence="2" type="ORF">TWF506_001422</name>
</gene>
<evidence type="ECO:0000313" key="3">
    <source>
        <dbReference type="Proteomes" id="UP001307849"/>
    </source>
</evidence>
<accession>A0AAN8NYK4</accession>
<organism evidence="2 3">
    <name type="scientific">Arthrobotrys conoides</name>
    <dbReference type="NCBI Taxonomy" id="74498"/>
    <lineage>
        <taxon>Eukaryota</taxon>
        <taxon>Fungi</taxon>
        <taxon>Dikarya</taxon>
        <taxon>Ascomycota</taxon>
        <taxon>Pezizomycotina</taxon>
        <taxon>Orbiliomycetes</taxon>
        <taxon>Orbiliales</taxon>
        <taxon>Orbiliaceae</taxon>
        <taxon>Arthrobotrys</taxon>
    </lineage>
</organism>
<sequence length="170" mass="18759">MPAWTIESERGLLLTIIKLLNISQLPKWDEVASEMAAQGLHFTPEGCRQHFQKIKKPSSKTPSTPRKGTAGVKGAGISKTPTSSKRKLAQMNHDRDDEEIIMTPSKNSKTAYRPVGEPAQESKKAVKLEIKNEQTAHIFRADKPDENGVIHISDDERSVMIAQSAMGTQA</sequence>
<keyword evidence="3" id="KW-1185">Reference proteome</keyword>
<evidence type="ECO:0008006" key="4">
    <source>
        <dbReference type="Google" id="ProtNLM"/>
    </source>
</evidence>
<evidence type="ECO:0000313" key="2">
    <source>
        <dbReference type="EMBL" id="KAK6521197.1"/>
    </source>
</evidence>
<dbReference type="EMBL" id="JAVHJM010000001">
    <property type="protein sequence ID" value="KAK6521197.1"/>
    <property type="molecule type" value="Genomic_DNA"/>
</dbReference>
<evidence type="ECO:0000256" key="1">
    <source>
        <dbReference type="SAM" id="MobiDB-lite"/>
    </source>
</evidence>